<evidence type="ECO:0000256" key="18">
    <source>
        <dbReference type="ARBA" id="ARBA00049504"/>
    </source>
</evidence>
<dbReference type="GO" id="GO:0051073">
    <property type="term" value="F:adenosylcobinamide-GDP ribazoletransferase activity"/>
    <property type="evidence" value="ECO:0007669"/>
    <property type="project" value="UniProtKB-UniRule"/>
</dbReference>
<evidence type="ECO:0000256" key="19">
    <source>
        <dbReference type="HAMAP-Rule" id="MF_00719"/>
    </source>
</evidence>
<dbReference type="GO" id="GO:0009236">
    <property type="term" value="P:cobalamin biosynthetic process"/>
    <property type="evidence" value="ECO:0007669"/>
    <property type="project" value="UniProtKB-UniRule"/>
</dbReference>
<evidence type="ECO:0000256" key="3">
    <source>
        <dbReference type="ARBA" id="ARBA00004663"/>
    </source>
</evidence>
<evidence type="ECO:0000256" key="11">
    <source>
        <dbReference type="ARBA" id="ARBA00022842"/>
    </source>
</evidence>
<dbReference type="AlphaFoldDB" id="A0A1Z4MXN5"/>
<feature type="transmembrane region" description="Helical" evidence="19">
    <location>
        <begin position="108"/>
        <end position="128"/>
    </location>
</feature>
<evidence type="ECO:0000256" key="16">
    <source>
        <dbReference type="ARBA" id="ARBA00032853"/>
    </source>
</evidence>
<feature type="transmembrane region" description="Helical" evidence="19">
    <location>
        <begin position="184"/>
        <end position="201"/>
    </location>
</feature>
<evidence type="ECO:0000256" key="2">
    <source>
        <dbReference type="ARBA" id="ARBA00004651"/>
    </source>
</evidence>
<accession>A0A1Z4MXN5</accession>
<sequence length="257" mass="27477">MTNQPPWWKKLLLNLLSSVIFYTTIPLPYVNGLEFDKVARFALLVGVLIGGILGLCDTGMSYLGIPILTRSALVISLGIGITGGLHLDGAMDTADGLAVGDPKRRLEVMADSATGAFGAMAAIAILLLKTTALTEVETHRWLILMATCGWGRWGQQLAIACYPYLKPTGKGAIHKQAIQSYKDVLPGLLLLMALSGLFFLIDSQQKILAIAMVIAGSAIATITGAWFNHKLGGHTGDTYGAVVEWTEALFLCVLTVF</sequence>
<dbReference type="UniPathway" id="UPA00148">
    <property type="reaction ID" value="UER00238"/>
</dbReference>
<comment type="catalytic activity">
    <reaction evidence="18 19">
        <text>alpha-ribazole 5'-phosphate + adenosylcob(III)inamide-GDP = adenosylcob(III)alamin 5'-phosphate + GMP + H(+)</text>
        <dbReference type="Rhea" id="RHEA:23560"/>
        <dbReference type="ChEBI" id="CHEBI:15378"/>
        <dbReference type="ChEBI" id="CHEBI:57918"/>
        <dbReference type="ChEBI" id="CHEBI:58115"/>
        <dbReference type="ChEBI" id="CHEBI:60487"/>
        <dbReference type="ChEBI" id="CHEBI:60493"/>
        <dbReference type="EC" id="2.7.8.26"/>
    </reaction>
</comment>
<comment type="pathway">
    <text evidence="3 19">Cofactor biosynthesis; adenosylcobalamin biosynthesis; adenosylcobalamin from cob(II)yrinate a,c-diamide: step 7/7.</text>
</comment>
<evidence type="ECO:0000256" key="1">
    <source>
        <dbReference type="ARBA" id="ARBA00001946"/>
    </source>
</evidence>
<evidence type="ECO:0000256" key="9">
    <source>
        <dbReference type="ARBA" id="ARBA00022679"/>
    </source>
</evidence>
<keyword evidence="13 19" id="KW-0472">Membrane</keyword>
<name>A0A1Z4MXN5_9CYAN</name>
<reference evidence="20 21" key="1">
    <citation type="submission" date="2017-06" db="EMBL/GenBank/DDBJ databases">
        <title>Genome sequencing of cyanobaciteial culture collection at National Institute for Environmental Studies (NIES).</title>
        <authorList>
            <person name="Hirose Y."/>
            <person name="Shimura Y."/>
            <person name="Fujisawa T."/>
            <person name="Nakamura Y."/>
            <person name="Kawachi M."/>
        </authorList>
    </citation>
    <scope>NUCLEOTIDE SEQUENCE [LARGE SCALE GENOMIC DNA]</scope>
    <source>
        <strain evidence="20 21">NIES-37</strain>
    </source>
</reference>
<dbReference type="Proteomes" id="UP000218785">
    <property type="component" value="Chromosome"/>
</dbReference>
<evidence type="ECO:0000256" key="12">
    <source>
        <dbReference type="ARBA" id="ARBA00022989"/>
    </source>
</evidence>
<dbReference type="Pfam" id="PF02654">
    <property type="entry name" value="CobS"/>
    <property type="match status" value="1"/>
</dbReference>
<keyword evidence="21" id="KW-1185">Reference proteome</keyword>
<comment type="cofactor">
    <cofactor evidence="1 19">
        <name>Mg(2+)</name>
        <dbReference type="ChEBI" id="CHEBI:18420"/>
    </cofactor>
</comment>
<dbReference type="InterPro" id="IPR003805">
    <property type="entry name" value="CobS"/>
</dbReference>
<keyword evidence="11 19" id="KW-0460">Magnesium</keyword>
<dbReference type="KEGG" id="ttq:NIES37_21920"/>
<dbReference type="EC" id="2.7.8.26" evidence="5 19"/>
<keyword evidence="7 19" id="KW-1003">Cell membrane</keyword>
<evidence type="ECO:0000256" key="5">
    <source>
        <dbReference type="ARBA" id="ARBA00013200"/>
    </source>
</evidence>
<dbReference type="GO" id="GO:0008818">
    <property type="term" value="F:cobalamin 5'-phosphate synthase activity"/>
    <property type="evidence" value="ECO:0007669"/>
    <property type="project" value="UniProtKB-UniRule"/>
</dbReference>
<keyword evidence="10 19" id="KW-0812">Transmembrane</keyword>
<feature type="transmembrane region" description="Helical" evidence="19">
    <location>
        <begin position="67"/>
        <end position="87"/>
    </location>
</feature>
<feature type="transmembrane region" description="Helical" evidence="19">
    <location>
        <begin position="207"/>
        <end position="227"/>
    </location>
</feature>
<evidence type="ECO:0000256" key="17">
    <source>
        <dbReference type="ARBA" id="ARBA00048623"/>
    </source>
</evidence>
<keyword evidence="8 19" id="KW-0169">Cobalamin biosynthesis</keyword>
<dbReference type="PANTHER" id="PTHR34148:SF1">
    <property type="entry name" value="ADENOSYLCOBINAMIDE-GDP RIBAZOLETRANSFERASE"/>
    <property type="match status" value="1"/>
</dbReference>
<comment type="subcellular location">
    <subcellularLocation>
        <location evidence="2 19">Cell membrane</location>
        <topology evidence="2 19">Multi-pass membrane protein</topology>
    </subcellularLocation>
</comment>
<feature type="transmembrane region" description="Helical" evidence="19">
    <location>
        <begin position="12"/>
        <end position="31"/>
    </location>
</feature>
<comment type="function">
    <text evidence="14 19">Joins adenosylcobinamide-GDP and alpha-ribazole to generate adenosylcobalamin (Ado-cobalamin). Also synthesizes adenosylcobalamin 5'-phosphate from adenosylcobinamide-GDP and alpha-ribazole 5'-phosphate.</text>
</comment>
<keyword evidence="12 19" id="KW-1133">Transmembrane helix</keyword>
<evidence type="ECO:0000256" key="7">
    <source>
        <dbReference type="ARBA" id="ARBA00022475"/>
    </source>
</evidence>
<feature type="transmembrane region" description="Helical" evidence="19">
    <location>
        <begin position="38"/>
        <end position="55"/>
    </location>
</feature>
<evidence type="ECO:0000256" key="8">
    <source>
        <dbReference type="ARBA" id="ARBA00022573"/>
    </source>
</evidence>
<evidence type="ECO:0000256" key="13">
    <source>
        <dbReference type="ARBA" id="ARBA00023136"/>
    </source>
</evidence>
<dbReference type="PANTHER" id="PTHR34148">
    <property type="entry name" value="ADENOSYLCOBINAMIDE-GDP RIBAZOLETRANSFERASE"/>
    <property type="match status" value="1"/>
</dbReference>
<organism evidence="20 21">
    <name type="scientific">Tolypothrix tenuis PCC 7101</name>
    <dbReference type="NCBI Taxonomy" id="231146"/>
    <lineage>
        <taxon>Bacteria</taxon>
        <taxon>Bacillati</taxon>
        <taxon>Cyanobacteriota</taxon>
        <taxon>Cyanophyceae</taxon>
        <taxon>Nostocales</taxon>
        <taxon>Tolypothrichaceae</taxon>
        <taxon>Tolypothrix</taxon>
    </lineage>
</organism>
<evidence type="ECO:0000313" key="21">
    <source>
        <dbReference type="Proteomes" id="UP000218785"/>
    </source>
</evidence>
<proteinExistence type="inferred from homology"/>
<dbReference type="EMBL" id="AP018248">
    <property type="protein sequence ID" value="BAY98244.1"/>
    <property type="molecule type" value="Genomic_DNA"/>
</dbReference>
<evidence type="ECO:0000256" key="4">
    <source>
        <dbReference type="ARBA" id="ARBA00010561"/>
    </source>
</evidence>
<protein>
    <recommendedName>
        <fullName evidence="6 19">Adenosylcobinamide-GDP ribazoletransferase</fullName>
        <ecNumber evidence="5 19">2.7.8.26</ecNumber>
    </recommendedName>
    <alternativeName>
        <fullName evidence="16 19">Cobalamin synthase</fullName>
    </alternativeName>
    <alternativeName>
        <fullName evidence="15 19">Cobalamin-5'-phosphate synthase</fullName>
    </alternativeName>
</protein>
<dbReference type="RefSeq" id="WP_096575507.1">
    <property type="nucleotide sequence ID" value="NZ_CAWNJS010000001.1"/>
</dbReference>
<comment type="catalytic activity">
    <reaction evidence="17 19">
        <text>alpha-ribazole + adenosylcob(III)inamide-GDP = adenosylcob(III)alamin + GMP + H(+)</text>
        <dbReference type="Rhea" id="RHEA:16049"/>
        <dbReference type="ChEBI" id="CHEBI:10329"/>
        <dbReference type="ChEBI" id="CHEBI:15378"/>
        <dbReference type="ChEBI" id="CHEBI:18408"/>
        <dbReference type="ChEBI" id="CHEBI:58115"/>
        <dbReference type="ChEBI" id="CHEBI:60487"/>
        <dbReference type="EC" id="2.7.8.26"/>
    </reaction>
</comment>
<evidence type="ECO:0000256" key="6">
    <source>
        <dbReference type="ARBA" id="ARBA00015850"/>
    </source>
</evidence>
<evidence type="ECO:0000256" key="14">
    <source>
        <dbReference type="ARBA" id="ARBA00025228"/>
    </source>
</evidence>
<gene>
    <name evidence="19 20" type="primary">cobS</name>
    <name evidence="20" type="ORF">NIES37_21920</name>
</gene>
<evidence type="ECO:0000313" key="20">
    <source>
        <dbReference type="EMBL" id="BAY98244.1"/>
    </source>
</evidence>
<keyword evidence="9 19" id="KW-0808">Transferase</keyword>
<evidence type="ECO:0000256" key="10">
    <source>
        <dbReference type="ARBA" id="ARBA00022692"/>
    </source>
</evidence>
<comment type="similarity">
    <text evidence="4 19">Belongs to the CobS family.</text>
</comment>
<dbReference type="NCBIfam" id="TIGR00317">
    <property type="entry name" value="cobS"/>
    <property type="match status" value="1"/>
</dbReference>
<dbReference type="GO" id="GO:0005886">
    <property type="term" value="C:plasma membrane"/>
    <property type="evidence" value="ECO:0007669"/>
    <property type="project" value="UniProtKB-SubCell"/>
</dbReference>
<evidence type="ECO:0000256" key="15">
    <source>
        <dbReference type="ARBA" id="ARBA00032605"/>
    </source>
</evidence>
<dbReference type="HAMAP" id="MF_00719">
    <property type="entry name" value="CobS"/>
    <property type="match status" value="1"/>
</dbReference>